<feature type="compositionally biased region" description="Basic residues" evidence="2">
    <location>
        <begin position="687"/>
        <end position="696"/>
    </location>
</feature>
<dbReference type="Proteomes" id="UP000015101">
    <property type="component" value="Unassembled WGS sequence"/>
</dbReference>
<proteinExistence type="predicted"/>
<dbReference type="InterPro" id="IPR050729">
    <property type="entry name" value="Rho-GAP"/>
</dbReference>
<feature type="region of interest" description="Disordered" evidence="2">
    <location>
        <begin position="20"/>
        <end position="47"/>
    </location>
</feature>
<feature type="domain" description="PH" evidence="3">
    <location>
        <begin position="111"/>
        <end position="217"/>
    </location>
</feature>
<dbReference type="Gene3D" id="1.10.555.10">
    <property type="entry name" value="Rho GTPase activation protein"/>
    <property type="match status" value="1"/>
</dbReference>
<accession>T1FPH9</accession>
<dbReference type="EnsemblMetazoa" id="HelroT187947">
    <property type="protein sequence ID" value="HelroP187947"/>
    <property type="gene ID" value="HelroG187947"/>
</dbReference>
<dbReference type="KEGG" id="hro:HELRODRAFT_187947"/>
<dbReference type="HOGENOM" id="CLU_271845_0_0_1"/>
<dbReference type="EMBL" id="KB095811">
    <property type="protein sequence ID" value="ESO12665.1"/>
    <property type="molecule type" value="Genomic_DNA"/>
</dbReference>
<dbReference type="InterPro" id="IPR000198">
    <property type="entry name" value="RhoGAP_dom"/>
</dbReference>
<dbReference type="PANTHER" id="PTHR23176:SF133">
    <property type="entry name" value="GTPASE-ACTIVATING PROTEIN PAC-1"/>
    <property type="match status" value="1"/>
</dbReference>
<dbReference type="PRINTS" id="PR00683">
    <property type="entry name" value="SPECTRINPH"/>
</dbReference>
<dbReference type="PROSITE" id="PS50003">
    <property type="entry name" value="PH_DOMAIN"/>
    <property type="match status" value="1"/>
</dbReference>
<dbReference type="STRING" id="6412.T1FPH9"/>
<feature type="region of interest" description="Disordered" evidence="2">
    <location>
        <begin position="678"/>
        <end position="745"/>
    </location>
</feature>
<keyword evidence="7" id="KW-1185">Reference proteome</keyword>
<dbReference type="PANTHER" id="PTHR23176">
    <property type="entry name" value="RHO/RAC/CDC GTPASE-ACTIVATING PROTEIN"/>
    <property type="match status" value="1"/>
</dbReference>
<dbReference type="FunFam" id="2.30.29.30:FF:001017">
    <property type="entry name" value="Predicted protein"/>
    <property type="match status" value="1"/>
</dbReference>
<dbReference type="PROSITE" id="PS50238">
    <property type="entry name" value="RHOGAP"/>
    <property type="match status" value="1"/>
</dbReference>
<dbReference type="GeneID" id="20210726"/>
<gene>
    <name evidence="6" type="primary">20210726</name>
    <name evidence="5" type="ORF">HELRODRAFT_187947</name>
</gene>
<feature type="region of interest" description="Disordered" evidence="2">
    <location>
        <begin position="278"/>
        <end position="307"/>
    </location>
</feature>
<dbReference type="GO" id="GO:0005096">
    <property type="term" value="F:GTPase activator activity"/>
    <property type="evidence" value="ECO:0000318"/>
    <property type="project" value="GO_Central"/>
</dbReference>
<dbReference type="GO" id="GO:0005543">
    <property type="term" value="F:phospholipid binding"/>
    <property type="evidence" value="ECO:0007669"/>
    <property type="project" value="InterPro"/>
</dbReference>
<evidence type="ECO:0000259" key="4">
    <source>
        <dbReference type="PROSITE" id="PS50238"/>
    </source>
</evidence>
<evidence type="ECO:0000256" key="2">
    <source>
        <dbReference type="SAM" id="MobiDB-lite"/>
    </source>
</evidence>
<protein>
    <recommendedName>
        <fullName evidence="8">Rho-GAP domain-containing protein</fullName>
    </recommendedName>
</protein>
<dbReference type="Gene3D" id="2.30.29.30">
    <property type="entry name" value="Pleckstrin-homology domain (PH domain)/Phosphotyrosine-binding domain (PTB)"/>
    <property type="match status" value="1"/>
</dbReference>
<dbReference type="RefSeq" id="XP_009009385.1">
    <property type="nucleotide sequence ID" value="XM_009011137.1"/>
</dbReference>
<dbReference type="OrthoDB" id="19923at2759"/>
<dbReference type="EMBL" id="AMQM01000213">
    <property type="status" value="NOT_ANNOTATED_CDS"/>
    <property type="molecule type" value="Genomic_DNA"/>
</dbReference>
<dbReference type="InterPro" id="IPR001849">
    <property type="entry name" value="PH_domain"/>
</dbReference>
<dbReference type="SMART" id="SM00324">
    <property type="entry name" value="RhoGAP"/>
    <property type="match status" value="1"/>
</dbReference>
<organism evidence="6 7">
    <name type="scientific">Helobdella robusta</name>
    <name type="common">Californian leech</name>
    <dbReference type="NCBI Taxonomy" id="6412"/>
    <lineage>
        <taxon>Eukaryota</taxon>
        <taxon>Metazoa</taxon>
        <taxon>Spiralia</taxon>
        <taxon>Lophotrochozoa</taxon>
        <taxon>Annelida</taxon>
        <taxon>Clitellata</taxon>
        <taxon>Hirudinea</taxon>
        <taxon>Rhynchobdellida</taxon>
        <taxon>Glossiphoniidae</taxon>
        <taxon>Helobdella</taxon>
    </lineage>
</organism>
<evidence type="ECO:0000259" key="3">
    <source>
        <dbReference type="PROSITE" id="PS50003"/>
    </source>
</evidence>
<feature type="region of interest" description="Disordered" evidence="2">
    <location>
        <begin position="930"/>
        <end position="951"/>
    </location>
</feature>
<dbReference type="InterPro" id="IPR001605">
    <property type="entry name" value="PH_dom-spectrin-type"/>
</dbReference>
<feature type="compositionally biased region" description="Basic and acidic residues" evidence="2">
    <location>
        <begin position="938"/>
        <end position="950"/>
    </location>
</feature>
<dbReference type="SMART" id="SM00233">
    <property type="entry name" value="PH"/>
    <property type="match status" value="1"/>
</dbReference>
<reference evidence="7" key="1">
    <citation type="submission" date="2012-12" db="EMBL/GenBank/DDBJ databases">
        <authorList>
            <person name="Hellsten U."/>
            <person name="Grimwood J."/>
            <person name="Chapman J.A."/>
            <person name="Shapiro H."/>
            <person name="Aerts A."/>
            <person name="Otillar R.P."/>
            <person name="Terry A.Y."/>
            <person name="Boore J.L."/>
            <person name="Simakov O."/>
            <person name="Marletaz F."/>
            <person name="Cho S.-J."/>
            <person name="Edsinger-Gonzales E."/>
            <person name="Havlak P."/>
            <person name="Kuo D.-H."/>
            <person name="Larsson T."/>
            <person name="Lv J."/>
            <person name="Arendt D."/>
            <person name="Savage R."/>
            <person name="Osoegawa K."/>
            <person name="de Jong P."/>
            <person name="Lindberg D.R."/>
            <person name="Seaver E.C."/>
            <person name="Weisblat D.A."/>
            <person name="Putnam N.H."/>
            <person name="Grigoriev I.V."/>
            <person name="Rokhsar D.S."/>
        </authorList>
    </citation>
    <scope>NUCLEOTIDE SEQUENCE</scope>
</reference>
<dbReference type="SUPFAM" id="SSF48350">
    <property type="entry name" value="GTPase activation domain, GAP"/>
    <property type="match status" value="1"/>
</dbReference>
<reference evidence="5 7" key="2">
    <citation type="journal article" date="2013" name="Nature">
        <title>Insights into bilaterian evolution from three spiralian genomes.</title>
        <authorList>
            <person name="Simakov O."/>
            <person name="Marletaz F."/>
            <person name="Cho S.J."/>
            <person name="Edsinger-Gonzales E."/>
            <person name="Havlak P."/>
            <person name="Hellsten U."/>
            <person name="Kuo D.H."/>
            <person name="Larsson T."/>
            <person name="Lv J."/>
            <person name="Arendt D."/>
            <person name="Savage R."/>
            <person name="Osoegawa K."/>
            <person name="de Jong P."/>
            <person name="Grimwood J."/>
            <person name="Chapman J.A."/>
            <person name="Shapiro H."/>
            <person name="Aerts A."/>
            <person name="Otillar R.P."/>
            <person name="Terry A.Y."/>
            <person name="Boore J.L."/>
            <person name="Grigoriev I.V."/>
            <person name="Lindberg D.R."/>
            <person name="Seaver E.C."/>
            <person name="Weisblat D.A."/>
            <person name="Putnam N.H."/>
            <person name="Rokhsar D.S."/>
        </authorList>
    </citation>
    <scope>NUCLEOTIDE SEQUENCE</scope>
</reference>
<name>T1FPH9_HELRO</name>
<evidence type="ECO:0000256" key="1">
    <source>
        <dbReference type="ARBA" id="ARBA00022468"/>
    </source>
</evidence>
<dbReference type="InParanoid" id="T1FPH9"/>
<evidence type="ECO:0000313" key="6">
    <source>
        <dbReference type="EnsemblMetazoa" id="HelroP187947"/>
    </source>
</evidence>
<keyword evidence="1" id="KW-0343">GTPase activation</keyword>
<dbReference type="InterPro" id="IPR008936">
    <property type="entry name" value="Rho_GTPase_activation_prot"/>
</dbReference>
<sequence length="1191" mass="134841">MDLKKNFKLLNPSSLKKTDGKVFKRTSHKTTSKISLSPRTTHKKRSSLESTALITVSDNNERKSSKNISVKSACLYERPRFSQSKIKKISRDNDGSPSVRLKKKFPESLGEAVYEGSLKSKNTFVDGKYSLDRAWKPTYVVLRGHCLCLHPDKNSQNLVVYDHPVSIGSALVDIAYDYVKRSNVFRVMTLGFSEFLFEAPSSADMLGWIQALQKQGLSHNQEYLRKKILSHTSSKKHKTKHVKQDPARTLVQKNTSPTSTNITKQDLLQPSKLIERFRSKSPEGRQLKQQVSPPSIHIEMPSDVKSKSWREKMAERFRRANSHPGTTGFPISFSSSNQQTSLLSPPLLHHHSSFNSYNTDVYQSNVDGDDEEDDDDDAAARKKYKGSLGIPLKYCHIPLIVEVCIEVIESQGLEKKGIYRVPGNNAAISILQAEVDRDPETLSRSHEKWNDINAVVSLLKLFFRKLPEPLVTTSLYQSFIDANHTENKTKRLLKLKRLVHLLPHHNFETFYCLATHLNKVSTYEKSNMMDAHNLAIIFGPTLLQPTKNESMVNMVKDMNDQCQHKWFFGSWDEDVQVPGEDTSNTVPITSMEDQLIEKAQQHCSNFENSSSLGGIKKSSKSSNVTNNNGSQFTATLSSSAAGTIQHSLISKVRKENNDNKGLAVYSVESVYCDFDKSFSSDSSKATLRSRHYSAKSHLKEEPLKSGLKLKCGPTDKRGSTSLRVEHNSRRKSRDESATTLDKTSSTFDNHIDDGSTVIFNKESTDKTRVQKSQFLETSKRSSIGGKVSLVSNKYNIKVKTSDRRPSTTIKSLDSLKKPTLIAKQFNQDYKKLYEGYSGEVESKYNLNPSSMGSFEKLKSVSSSKNTSGRKVENFPLKHGHKRYAGDGNCERNICSSGFLQPPRLNFKSRYSQKSCRKSKLECNSSSKLISKSFSSNSDDVRERSENEKLKSGVSKEYSVDANYDFKNKDDAKDMDDVFIKVKDQNANDLLEDRGLDNRGFDERSMKKPSLIFLSPFHAKQQKKRSTSIDCIVNEIKYFKITQTPTSSSSPLNNRHTKHLTSGHYDDHYDGEVSKQDKKFTRASLKIHSSLHSLLNSPQRLKTFFHRDLKALMSPTHSPMNRRYLSFHKTKCASDSHSKPYYLANESTGKQMSKSEYKKLYRTLSADDSCQKEMSTSCLKEHARNLAYESSV</sequence>
<evidence type="ECO:0000313" key="7">
    <source>
        <dbReference type="Proteomes" id="UP000015101"/>
    </source>
</evidence>
<dbReference type="GO" id="GO:0007264">
    <property type="term" value="P:small GTPase-mediated signal transduction"/>
    <property type="evidence" value="ECO:0000318"/>
    <property type="project" value="GO_Central"/>
</dbReference>
<dbReference type="Pfam" id="PF00620">
    <property type="entry name" value="RhoGAP"/>
    <property type="match status" value="1"/>
</dbReference>
<evidence type="ECO:0008006" key="8">
    <source>
        <dbReference type="Google" id="ProtNLM"/>
    </source>
</evidence>
<dbReference type="eggNOG" id="KOG4407">
    <property type="taxonomic scope" value="Eukaryota"/>
</dbReference>
<dbReference type="Pfam" id="PF15410">
    <property type="entry name" value="PH_9"/>
    <property type="match status" value="1"/>
</dbReference>
<dbReference type="GO" id="GO:0005737">
    <property type="term" value="C:cytoplasm"/>
    <property type="evidence" value="ECO:0000318"/>
    <property type="project" value="GO_Central"/>
</dbReference>
<dbReference type="AlphaFoldDB" id="T1FPH9"/>
<feature type="domain" description="Rho-GAP" evidence="4">
    <location>
        <begin position="390"/>
        <end position="567"/>
    </location>
</feature>
<reference evidence="6" key="3">
    <citation type="submission" date="2015-06" db="UniProtKB">
        <authorList>
            <consortium name="EnsemblMetazoa"/>
        </authorList>
    </citation>
    <scope>IDENTIFICATION</scope>
</reference>
<dbReference type="InterPro" id="IPR041681">
    <property type="entry name" value="PH_9"/>
</dbReference>
<evidence type="ECO:0000313" key="5">
    <source>
        <dbReference type="EMBL" id="ESO12665.1"/>
    </source>
</evidence>
<dbReference type="CTD" id="20210726"/>
<dbReference type="SUPFAM" id="SSF50729">
    <property type="entry name" value="PH domain-like"/>
    <property type="match status" value="1"/>
</dbReference>
<dbReference type="GO" id="GO:0005886">
    <property type="term" value="C:plasma membrane"/>
    <property type="evidence" value="ECO:0000318"/>
    <property type="project" value="GO_Central"/>
</dbReference>
<dbReference type="InterPro" id="IPR011993">
    <property type="entry name" value="PH-like_dom_sf"/>
</dbReference>
<feature type="compositionally biased region" description="Basic and acidic residues" evidence="2">
    <location>
        <begin position="713"/>
        <end position="736"/>
    </location>
</feature>